<evidence type="ECO:0000313" key="2">
    <source>
        <dbReference type="EMBL" id="NOV42948.1"/>
    </source>
</evidence>
<protein>
    <submittedName>
        <fullName evidence="2">Putative secreted protein</fullName>
    </submittedName>
</protein>
<feature type="chain" id="PRO_5026837895" evidence="1">
    <location>
        <begin position="23"/>
        <end position="94"/>
    </location>
</feature>
<evidence type="ECO:0000256" key="1">
    <source>
        <dbReference type="SAM" id="SignalP"/>
    </source>
</evidence>
<dbReference type="EMBL" id="GHWJ01010211">
    <property type="protein sequence ID" value="NOV42948.1"/>
    <property type="molecule type" value="Transcribed_RNA"/>
</dbReference>
<proteinExistence type="predicted"/>
<reference evidence="2" key="1">
    <citation type="submission" date="2019-09" db="EMBL/GenBank/DDBJ databases">
        <title>Organ-specific transcriptomic study of the physiology of the cattle tick, Rhipicephalus microplus.</title>
        <authorList>
            <person name="Tirloni L."/>
            <person name="Braz G."/>
            <person name="Gandara A.C.P."/>
            <person name="Sabadin G.A."/>
            <person name="da Silva R.M."/>
            <person name="Guizzo M.G."/>
            <person name="Machado J.A."/>
            <person name="Costa E.P."/>
            <person name="Gomes H.F."/>
            <person name="Moraes J."/>
            <person name="Mota M.B.S."/>
            <person name="Mesquita R.D."/>
            <person name="Alvarenga P.H."/>
            <person name="Alves F."/>
            <person name="Seixas A."/>
            <person name="da Fonseca R.N."/>
            <person name="Fogaca A."/>
            <person name="Logullo C."/>
            <person name="Tanaka A."/>
            <person name="Daffre S."/>
            <person name="Termignoni C."/>
            <person name="Vaz I.S.Jr."/>
            <person name="Oliveira P.L."/>
            <person name="Ribeiro J.M."/>
        </authorList>
    </citation>
    <scope>NUCLEOTIDE SEQUENCE</scope>
    <source>
        <strain evidence="2">Porto Alegre</strain>
    </source>
</reference>
<organism evidence="2">
    <name type="scientific">Rhipicephalus microplus</name>
    <name type="common">Cattle tick</name>
    <name type="synonym">Boophilus microplus</name>
    <dbReference type="NCBI Taxonomy" id="6941"/>
    <lineage>
        <taxon>Eukaryota</taxon>
        <taxon>Metazoa</taxon>
        <taxon>Ecdysozoa</taxon>
        <taxon>Arthropoda</taxon>
        <taxon>Chelicerata</taxon>
        <taxon>Arachnida</taxon>
        <taxon>Acari</taxon>
        <taxon>Parasitiformes</taxon>
        <taxon>Ixodida</taxon>
        <taxon>Ixodoidea</taxon>
        <taxon>Ixodidae</taxon>
        <taxon>Rhipicephalinae</taxon>
        <taxon>Rhipicephalus</taxon>
        <taxon>Boophilus</taxon>
    </lineage>
</organism>
<dbReference type="AlphaFoldDB" id="A0A6M2DCP2"/>
<sequence length="94" mass="10884">MFCFFFFFFCFFFPLMIEMITSKVHTAYFIRSQANTHKRQELEATPERDHVSTTLRTLAAASRKTHLVDRGGSACLSISACENSEKIFLCLEMQ</sequence>
<feature type="signal peptide" evidence="1">
    <location>
        <begin position="1"/>
        <end position="22"/>
    </location>
</feature>
<keyword evidence="1" id="KW-0732">Signal</keyword>
<name>A0A6M2DCP2_RHIMP</name>
<accession>A0A6M2DCP2</accession>